<dbReference type="Proteomes" id="UP000005139">
    <property type="component" value="Unassembled WGS sequence"/>
</dbReference>
<dbReference type="GO" id="GO:0005737">
    <property type="term" value="C:cytoplasm"/>
    <property type="evidence" value="ECO:0007669"/>
    <property type="project" value="UniProtKB-SubCell"/>
</dbReference>
<dbReference type="GO" id="GO:0005840">
    <property type="term" value="C:ribosome"/>
    <property type="evidence" value="ECO:0007669"/>
    <property type="project" value="InterPro"/>
</dbReference>
<evidence type="ECO:0000256" key="5">
    <source>
        <dbReference type="HAMAP-Rule" id="MF_00014"/>
    </source>
</evidence>
<protein>
    <recommendedName>
        <fullName evidence="5">Ribosome maturation factor RimM</fullName>
    </recommendedName>
</protein>
<dbReference type="Gene3D" id="2.30.30.240">
    <property type="entry name" value="PRC-barrel domain"/>
    <property type="match status" value="1"/>
</dbReference>
<dbReference type="PANTHER" id="PTHR33692">
    <property type="entry name" value="RIBOSOME MATURATION FACTOR RIMM"/>
    <property type="match status" value="1"/>
</dbReference>
<dbReference type="HAMAP" id="MF_00014">
    <property type="entry name" value="Ribosome_mat_RimM"/>
    <property type="match status" value="1"/>
</dbReference>
<dbReference type="AlphaFoldDB" id="A1HN73"/>
<evidence type="ECO:0000256" key="4">
    <source>
        <dbReference type="ARBA" id="ARBA00023186"/>
    </source>
</evidence>
<feature type="domain" description="RimM N-terminal" evidence="6">
    <location>
        <begin position="146"/>
        <end position="223"/>
    </location>
</feature>
<dbReference type="RefSeq" id="WP_007288470.1">
    <property type="nucleotide sequence ID" value="NZ_AAWL01000002.1"/>
</dbReference>
<evidence type="ECO:0000313" key="8">
    <source>
        <dbReference type="EMBL" id="EAX48699.1"/>
    </source>
</evidence>
<keyword evidence="2 5" id="KW-0690">Ribosome biogenesis</keyword>
<reference evidence="8 9" key="1">
    <citation type="submission" date="2007-01" db="EMBL/GenBank/DDBJ databases">
        <title>Annotation of the draft genome assembly of Thermosinus carboxydivorans Nor1.</title>
        <authorList>
            <consortium name="US DOE Joint Genome Institute (JGI-ORNL)"/>
            <person name="Larimer F."/>
            <person name="Land M."/>
            <person name="Hauser L."/>
        </authorList>
    </citation>
    <scope>NUCLEOTIDE SEQUENCE [LARGE SCALE GENOMIC DNA]</scope>
    <source>
        <strain evidence="8 9">Nor1</strain>
    </source>
</reference>
<dbReference type="InterPro" id="IPR056792">
    <property type="entry name" value="PRC_RimM"/>
</dbReference>
<dbReference type="GO" id="GO:0006364">
    <property type="term" value="P:rRNA processing"/>
    <property type="evidence" value="ECO:0007669"/>
    <property type="project" value="UniProtKB-UniRule"/>
</dbReference>
<comment type="subunit">
    <text evidence="5">Binds ribosomal protein uS19.</text>
</comment>
<dbReference type="Pfam" id="PF01782">
    <property type="entry name" value="RimM"/>
    <property type="match status" value="1"/>
</dbReference>
<comment type="similarity">
    <text evidence="5">Belongs to the RimM family.</text>
</comment>
<dbReference type="EMBL" id="AAWL01000002">
    <property type="protein sequence ID" value="EAX48699.1"/>
    <property type="molecule type" value="Genomic_DNA"/>
</dbReference>
<dbReference type="eggNOG" id="COG0806">
    <property type="taxonomic scope" value="Bacteria"/>
</dbReference>
<comment type="subcellular location">
    <subcellularLocation>
        <location evidence="5">Cytoplasm</location>
    </subcellularLocation>
</comment>
<dbReference type="Pfam" id="PF24986">
    <property type="entry name" value="PRC_RimM"/>
    <property type="match status" value="1"/>
</dbReference>
<dbReference type="NCBIfam" id="TIGR02273">
    <property type="entry name" value="16S_RimM"/>
    <property type="match status" value="1"/>
</dbReference>
<dbReference type="SUPFAM" id="SSF50447">
    <property type="entry name" value="Translation proteins"/>
    <property type="match status" value="1"/>
</dbReference>
<dbReference type="SUPFAM" id="SSF50346">
    <property type="entry name" value="PRC-barrel domain"/>
    <property type="match status" value="1"/>
</dbReference>
<evidence type="ECO:0000259" key="6">
    <source>
        <dbReference type="Pfam" id="PF01782"/>
    </source>
</evidence>
<evidence type="ECO:0000256" key="2">
    <source>
        <dbReference type="ARBA" id="ARBA00022517"/>
    </source>
</evidence>
<sequence length="303" mass="34302">MMDSITLKCPITIKAKVTEELKSRLAAEIQDAIKKADMELQQIEFHAKRLMAEQAKQDAQGLVALRQQIDAERQKRIEFKNHMLERLKETAQLEIGAEIVQGSMERIVTVSVGDDLHKIMGTGNFARKMAKLSLSAVNMPEDLVAIGKIVAPHGVRGDVRIIPLTDFPERFQQLKTAYFDDGTRLSVESARQHKQFILLKFKGLQDRNAVENLRGKLVKVPRKDLVPLPEGHYYIFEIIGLKVYDIDGAYLGKVTDVMQTGSNDVYVVEDCDRPLLIPAIKEVVKEIDLAQGRMVIKPQEEWE</sequence>
<evidence type="ECO:0000259" key="7">
    <source>
        <dbReference type="Pfam" id="PF24986"/>
    </source>
</evidence>
<name>A1HN73_9FIRM</name>
<organism evidence="8 9">
    <name type="scientific">Thermosinus carboxydivorans Nor1</name>
    <dbReference type="NCBI Taxonomy" id="401526"/>
    <lineage>
        <taxon>Bacteria</taxon>
        <taxon>Bacillati</taxon>
        <taxon>Bacillota</taxon>
        <taxon>Negativicutes</taxon>
        <taxon>Selenomonadales</taxon>
        <taxon>Sporomusaceae</taxon>
        <taxon>Thermosinus</taxon>
    </lineage>
</organism>
<dbReference type="Pfam" id="PF11068">
    <property type="entry name" value="YlqD"/>
    <property type="match status" value="1"/>
</dbReference>
<keyword evidence="3 5" id="KW-0698">rRNA processing</keyword>
<dbReference type="GO" id="GO:0043022">
    <property type="term" value="F:ribosome binding"/>
    <property type="evidence" value="ECO:0007669"/>
    <property type="project" value="InterPro"/>
</dbReference>
<reference evidence="8 9" key="2">
    <citation type="submission" date="2007-01" db="EMBL/GenBank/DDBJ databases">
        <title>Sequencing of the draft genome and assembly of Thermosinus carboxydivorans Nor1.</title>
        <authorList>
            <consortium name="US DOE Joint Genome Institute (JGI-PGF)"/>
            <person name="Copeland A."/>
            <person name="Lucas S."/>
            <person name="Lapidus A."/>
            <person name="Barry K."/>
            <person name="Glavina del Rio T."/>
            <person name="Dalin E."/>
            <person name="Tice H."/>
            <person name="Bruce D."/>
            <person name="Pitluck S."/>
            <person name="Richardson P."/>
        </authorList>
    </citation>
    <scope>NUCLEOTIDE SEQUENCE [LARGE SCALE GENOMIC DNA]</scope>
    <source>
        <strain evidence="8 9">Nor1</strain>
    </source>
</reference>
<evidence type="ECO:0000256" key="1">
    <source>
        <dbReference type="ARBA" id="ARBA00022490"/>
    </source>
</evidence>
<feature type="domain" description="Ribosome maturation factor RimM PRC barrel" evidence="7">
    <location>
        <begin position="236"/>
        <end position="302"/>
    </location>
</feature>
<keyword evidence="4 5" id="KW-0143">Chaperone</keyword>
<dbReference type="GO" id="GO:0042274">
    <property type="term" value="P:ribosomal small subunit biogenesis"/>
    <property type="evidence" value="ECO:0007669"/>
    <property type="project" value="UniProtKB-UniRule"/>
</dbReference>
<dbReference type="InterPro" id="IPR021297">
    <property type="entry name" value="YlqD"/>
</dbReference>
<dbReference type="InterPro" id="IPR011961">
    <property type="entry name" value="RimM"/>
</dbReference>
<dbReference type="PANTHER" id="PTHR33692:SF1">
    <property type="entry name" value="RIBOSOME MATURATION FACTOR RIMM"/>
    <property type="match status" value="1"/>
</dbReference>
<dbReference type="Gene3D" id="2.40.30.60">
    <property type="entry name" value="RimM"/>
    <property type="match status" value="1"/>
</dbReference>
<evidence type="ECO:0000313" key="9">
    <source>
        <dbReference type="Proteomes" id="UP000005139"/>
    </source>
</evidence>
<keyword evidence="9" id="KW-1185">Reference proteome</keyword>
<dbReference type="InterPro" id="IPR011033">
    <property type="entry name" value="PRC_barrel-like_sf"/>
</dbReference>
<comment type="function">
    <text evidence="5">An accessory protein needed during the final step in the assembly of 30S ribosomal subunit, possibly for assembly of the head region. Essential for efficient processing of 16S rRNA. May be needed both before and after RbfA during the maturation of 16S rRNA. It has affinity for free ribosomal 30S subunits but not for 70S ribosomes.</text>
</comment>
<gene>
    <name evidence="5" type="primary">rimM</name>
    <name evidence="8" type="ORF">TcarDRAFT_2171</name>
</gene>
<comment type="caution">
    <text evidence="8">The sequence shown here is derived from an EMBL/GenBank/DDBJ whole genome shotgun (WGS) entry which is preliminary data.</text>
</comment>
<keyword evidence="1 5" id="KW-0963">Cytoplasm</keyword>
<dbReference type="Gene3D" id="6.10.140.1110">
    <property type="match status" value="1"/>
</dbReference>
<comment type="domain">
    <text evidence="5">The PRC barrel domain binds ribosomal protein uS19.</text>
</comment>
<proteinExistence type="inferred from homology"/>
<dbReference type="InterPro" id="IPR009000">
    <property type="entry name" value="Transl_B-barrel_sf"/>
</dbReference>
<dbReference type="InterPro" id="IPR036976">
    <property type="entry name" value="RimM_N_sf"/>
</dbReference>
<accession>A1HN73</accession>
<evidence type="ECO:0000256" key="3">
    <source>
        <dbReference type="ARBA" id="ARBA00022552"/>
    </source>
</evidence>
<dbReference type="InterPro" id="IPR002676">
    <property type="entry name" value="RimM_N"/>
</dbReference>